<evidence type="ECO:0000313" key="1">
    <source>
        <dbReference type="EMBL" id="JAH81940.1"/>
    </source>
</evidence>
<proteinExistence type="predicted"/>
<sequence length="52" mass="6002">MLDFREKALRSCWSPGGVIRVAHWFIDYGVALYGQLIEDAPLLYLHSLFMDS</sequence>
<reference evidence="1" key="1">
    <citation type="submission" date="2014-11" db="EMBL/GenBank/DDBJ databases">
        <authorList>
            <person name="Amaro Gonzalez C."/>
        </authorList>
    </citation>
    <scope>NUCLEOTIDE SEQUENCE</scope>
</reference>
<reference evidence="1" key="2">
    <citation type="journal article" date="2015" name="Fish Shellfish Immunol.">
        <title>Early steps in the European eel (Anguilla anguilla)-Vibrio vulnificus interaction in the gills: Role of the RtxA13 toxin.</title>
        <authorList>
            <person name="Callol A."/>
            <person name="Pajuelo D."/>
            <person name="Ebbesson L."/>
            <person name="Teles M."/>
            <person name="MacKenzie S."/>
            <person name="Amaro C."/>
        </authorList>
    </citation>
    <scope>NUCLEOTIDE SEQUENCE</scope>
</reference>
<organism evidence="1">
    <name type="scientific">Anguilla anguilla</name>
    <name type="common">European freshwater eel</name>
    <name type="synonym">Muraena anguilla</name>
    <dbReference type="NCBI Taxonomy" id="7936"/>
    <lineage>
        <taxon>Eukaryota</taxon>
        <taxon>Metazoa</taxon>
        <taxon>Chordata</taxon>
        <taxon>Craniata</taxon>
        <taxon>Vertebrata</taxon>
        <taxon>Euteleostomi</taxon>
        <taxon>Actinopterygii</taxon>
        <taxon>Neopterygii</taxon>
        <taxon>Teleostei</taxon>
        <taxon>Anguilliformes</taxon>
        <taxon>Anguillidae</taxon>
        <taxon>Anguilla</taxon>
    </lineage>
</organism>
<dbReference type="EMBL" id="GBXM01026637">
    <property type="protein sequence ID" value="JAH81940.1"/>
    <property type="molecule type" value="Transcribed_RNA"/>
</dbReference>
<protein>
    <submittedName>
        <fullName evidence="1">Uncharacterized protein</fullName>
    </submittedName>
</protein>
<name>A0A0E9VXA9_ANGAN</name>
<accession>A0A0E9VXA9</accession>
<dbReference type="AlphaFoldDB" id="A0A0E9VXA9"/>